<dbReference type="FunFam" id="1.10.10.10:FF:000001">
    <property type="entry name" value="LysR family transcriptional regulator"/>
    <property type="match status" value="1"/>
</dbReference>
<dbReference type="OrthoDB" id="5338251at2"/>
<dbReference type="CDD" id="cd05466">
    <property type="entry name" value="PBP2_LTTR_substrate"/>
    <property type="match status" value="1"/>
</dbReference>
<dbReference type="PROSITE" id="PS50931">
    <property type="entry name" value="HTH_LYSR"/>
    <property type="match status" value="1"/>
</dbReference>
<evidence type="ECO:0000256" key="3">
    <source>
        <dbReference type="ARBA" id="ARBA00023125"/>
    </source>
</evidence>
<dbReference type="PRINTS" id="PR00039">
    <property type="entry name" value="HTHLYSR"/>
</dbReference>
<dbReference type="GO" id="GO:0003700">
    <property type="term" value="F:DNA-binding transcription factor activity"/>
    <property type="evidence" value="ECO:0007669"/>
    <property type="project" value="InterPro"/>
</dbReference>
<dbReference type="PANTHER" id="PTHR30419:SF28">
    <property type="entry name" value="HTH-TYPE TRANSCRIPTIONAL REGULATOR BSDA"/>
    <property type="match status" value="1"/>
</dbReference>
<dbReference type="InterPro" id="IPR005119">
    <property type="entry name" value="LysR_subst-bd"/>
</dbReference>
<dbReference type="GO" id="GO:0005829">
    <property type="term" value="C:cytosol"/>
    <property type="evidence" value="ECO:0007669"/>
    <property type="project" value="TreeGrafter"/>
</dbReference>
<dbReference type="InterPro" id="IPR000847">
    <property type="entry name" value="LysR_HTH_N"/>
</dbReference>
<dbReference type="InterPro" id="IPR050950">
    <property type="entry name" value="HTH-type_LysR_regulators"/>
</dbReference>
<evidence type="ECO:0000313" key="6">
    <source>
        <dbReference type="EMBL" id="ABA89415.1"/>
    </source>
</evidence>
<keyword evidence="7" id="KW-1185">Reference proteome</keyword>
<protein>
    <submittedName>
        <fullName evidence="6">Helix-turn-helix transcriptional regulator, LysR family</fullName>
    </submittedName>
</protein>
<keyword evidence="3" id="KW-0238">DNA-binding</keyword>
<dbReference type="AlphaFoldDB" id="Q3A2J2"/>
<evidence type="ECO:0000256" key="2">
    <source>
        <dbReference type="ARBA" id="ARBA00023015"/>
    </source>
</evidence>
<dbReference type="SUPFAM" id="SSF46785">
    <property type="entry name" value="Winged helix' DNA-binding domain"/>
    <property type="match status" value="1"/>
</dbReference>
<dbReference type="PANTHER" id="PTHR30419">
    <property type="entry name" value="HTH-TYPE TRANSCRIPTIONAL REGULATOR YBHD"/>
    <property type="match status" value="1"/>
</dbReference>
<reference evidence="7" key="1">
    <citation type="submission" date="2005-10" db="EMBL/GenBank/DDBJ databases">
        <title>Complete sequence of Pelobacter carbinolicus DSM 2380.</title>
        <authorList>
            <person name="Copeland A."/>
            <person name="Lucas S."/>
            <person name="Lapidus A."/>
            <person name="Barry K."/>
            <person name="Detter J.C."/>
            <person name="Glavina T."/>
            <person name="Hammon N."/>
            <person name="Israni S."/>
            <person name="Pitluck S."/>
            <person name="Chertkov O."/>
            <person name="Schmutz J."/>
            <person name="Larimer F."/>
            <person name="Land M."/>
            <person name="Kyrpides N."/>
            <person name="Ivanova N."/>
            <person name="Richardson P."/>
        </authorList>
    </citation>
    <scope>NUCLEOTIDE SEQUENCE [LARGE SCALE GENOMIC DNA]</scope>
    <source>
        <strain evidence="7">DSM 2380 / NBRC 103641 / GraBd1</strain>
    </source>
</reference>
<keyword evidence="2" id="KW-0805">Transcription regulation</keyword>
<dbReference type="Pfam" id="PF03466">
    <property type="entry name" value="LysR_substrate"/>
    <property type="match status" value="1"/>
</dbReference>
<dbReference type="SUPFAM" id="SSF53850">
    <property type="entry name" value="Periplasmic binding protein-like II"/>
    <property type="match status" value="1"/>
</dbReference>
<dbReference type="STRING" id="338963.Pcar_2176"/>
<proteinExistence type="inferred from homology"/>
<dbReference type="Proteomes" id="UP000002534">
    <property type="component" value="Chromosome"/>
</dbReference>
<reference evidence="6 7" key="2">
    <citation type="journal article" date="2012" name="BMC Genomics">
        <title>The genome of Pelobacter carbinolicus reveals surprising metabolic capabilities and physiological features.</title>
        <authorList>
            <person name="Aklujkar M."/>
            <person name="Haveman S.A."/>
            <person name="Didonato R.Jr."/>
            <person name="Chertkov O."/>
            <person name="Han C.S."/>
            <person name="Land M.L."/>
            <person name="Brown P."/>
            <person name="Lovley D.R."/>
        </authorList>
    </citation>
    <scope>NUCLEOTIDE SEQUENCE [LARGE SCALE GENOMIC DNA]</scope>
    <source>
        <strain evidence="7">DSM 2380 / NBRC 103641 / GraBd1</strain>
    </source>
</reference>
<keyword evidence="4" id="KW-0804">Transcription</keyword>
<evidence type="ECO:0000256" key="1">
    <source>
        <dbReference type="ARBA" id="ARBA00009437"/>
    </source>
</evidence>
<accession>Q3A2J2</accession>
<dbReference type="GO" id="GO:0003677">
    <property type="term" value="F:DNA binding"/>
    <property type="evidence" value="ECO:0007669"/>
    <property type="project" value="UniProtKB-KW"/>
</dbReference>
<name>Q3A2J2_SYNC1</name>
<evidence type="ECO:0000259" key="5">
    <source>
        <dbReference type="PROSITE" id="PS50931"/>
    </source>
</evidence>
<organism evidence="6 7">
    <name type="scientific">Syntrophotalea carbinolica (strain DSM 2380 / NBRC 103641 / GraBd1)</name>
    <name type="common">Pelobacter carbinolicus</name>
    <dbReference type="NCBI Taxonomy" id="338963"/>
    <lineage>
        <taxon>Bacteria</taxon>
        <taxon>Pseudomonadati</taxon>
        <taxon>Thermodesulfobacteriota</taxon>
        <taxon>Desulfuromonadia</taxon>
        <taxon>Desulfuromonadales</taxon>
        <taxon>Syntrophotaleaceae</taxon>
        <taxon>Syntrophotalea</taxon>
    </lineage>
</organism>
<dbReference type="Gene3D" id="1.10.10.10">
    <property type="entry name" value="Winged helix-like DNA-binding domain superfamily/Winged helix DNA-binding domain"/>
    <property type="match status" value="1"/>
</dbReference>
<dbReference type="RefSeq" id="WP_011341928.1">
    <property type="nucleotide sequence ID" value="NC_007498.2"/>
</dbReference>
<gene>
    <name evidence="6" type="ordered locus">Pcar_2176</name>
</gene>
<dbReference type="InterPro" id="IPR036388">
    <property type="entry name" value="WH-like_DNA-bd_sf"/>
</dbReference>
<sequence>MDIKRLRYFCTIVEQGQISRAAQVLHMSQPPLSQRLQELENEVGAQLIIRNGGNWQVTKEGEFLYQKAQAVLSHMDALADEVRQVGKSVKGLVRIGVAPPNLPTIQGALPIIHEAYPELRFRIFVSGNPALEEQIRQRLLDFALVFLPIADAHVEVTPLPIQEYMAVYGEGLIPPDTERIGVAELASVPLMLLRREDGGGGYELLKRTFQEQGLRPDIMIDSPDSRIIVSLMERGMSAVALLPASEISSLQLAQYPTRRVDIPGFRIHPVIIRLRDTYIPSHVQVALSQLLVYSGASLL</sequence>
<comment type="similarity">
    <text evidence="1">Belongs to the LysR transcriptional regulatory family.</text>
</comment>
<dbReference type="EMBL" id="CP000142">
    <property type="protein sequence ID" value="ABA89415.1"/>
    <property type="molecule type" value="Genomic_DNA"/>
</dbReference>
<evidence type="ECO:0000256" key="4">
    <source>
        <dbReference type="ARBA" id="ARBA00023163"/>
    </source>
</evidence>
<dbReference type="Pfam" id="PF00126">
    <property type="entry name" value="HTH_1"/>
    <property type="match status" value="1"/>
</dbReference>
<dbReference type="HOGENOM" id="CLU_039613_6_2_7"/>
<dbReference type="KEGG" id="pca:Pcar_2176"/>
<dbReference type="eggNOG" id="COG0583">
    <property type="taxonomic scope" value="Bacteria"/>
</dbReference>
<feature type="domain" description="HTH lysR-type" evidence="5">
    <location>
        <begin position="1"/>
        <end position="58"/>
    </location>
</feature>
<dbReference type="Gene3D" id="3.40.190.290">
    <property type="match status" value="1"/>
</dbReference>
<dbReference type="InterPro" id="IPR036390">
    <property type="entry name" value="WH_DNA-bd_sf"/>
</dbReference>
<evidence type="ECO:0000313" key="7">
    <source>
        <dbReference type="Proteomes" id="UP000002534"/>
    </source>
</evidence>